<dbReference type="PANTHER" id="PTHR43669">
    <property type="entry name" value="5-KETO-D-GLUCONATE 5-REDUCTASE"/>
    <property type="match status" value="1"/>
</dbReference>
<dbReference type="InterPro" id="IPR036291">
    <property type="entry name" value="NAD(P)-bd_dom_sf"/>
</dbReference>
<dbReference type="Gene3D" id="3.40.50.720">
    <property type="entry name" value="NAD(P)-binding Rossmann-like Domain"/>
    <property type="match status" value="1"/>
</dbReference>
<dbReference type="EMBL" id="MU004407">
    <property type="protein sequence ID" value="KAF2652224.1"/>
    <property type="molecule type" value="Genomic_DNA"/>
</dbReference>
<protein>
    <submittedName>
        <fullName evidence="3">Oxidoreductase</fullName>
    </submittedName>
</protein>
<dbReference type="InterPro" id="IPR002347">
    <property type="entry name" value="SDR_fam"/>
</dbReference>
<accession>A0A6A6T131</accession>
<dbReference type="AlphaFoldDB" id="A0A6A6T131"/>
<dbReference type="PANTHER" id="PTHR43669:SF15">
    <property type="entry name" value="OXIDOREDUCTASE, SHORT-CHAIN DEHYDROGENASE_REDUCTASE FAMILY (AFU_ORTHOLOGUE AFUA_1G01330)"/>
    <property type="match status" value="1"/>
</dbReference>
<evidence type="ECO:0000256" key="2">
    <source>
        <dbReference type="ARBA" id="ARBA00023002"/>
    </source>
</evidence>
<dbReference type="Proteomes" id="UP000799324">
    <property type="component" value="Unassembled WGS sequence"/>
</dbReference>
<gene>
    <name evidence="3" type="ORF">K491DRAFT_664212</name>
</gene>
<keyword evidence="2" id="KW-0560">Oxidoreductase</keyword>
<evidence type="ECO:0000256" key="1">
    <source>
        <dbReference type="ARBA" id="ARBA00006484"/>
    </source>
</evidence>
<dbReference type="GO" id="GO:0016491">
    <property type="term" value="F:oxidoreductase activity"/>
    <property type="evidence" value="ECO:0007669"/>
    <property type="project" value="UniProtKB-KW"/>
</dbReference>
<sequence>MSFPYKHVLIIGATSGIGKSMADKLVTSGVSVTAVGRRKDRLDDFVNQHGSEKASSIVFDIAKQAEIPAFAAEALKTHLTIDAVFLNAGVQGHHAFDDPPSVNLKQVHSEIQVNFLSQVDLVHAFLPHLLASPGTTAFIYTGTNISLVPAHIVPAYSASKTALEAFMLSVKEQIKDKGVKVFHLSAPPVQTEIHDREMGVEAGRSFGMPVAQFTEEAFSEIVAGNQDIYIGAVGGSTREQVLEMAGLRLAAFARMAELIRKMAASRG</sequence>
<comment type="similarity">
    <text evidence="1">Belongs to the short-chain dehydrogenases/reductases (SDR) family.</text>
</comment>
<name>A0A6A6T131_9PLEO</name>
<dbReference type="OrthoDB" id="37659at2759"/>
<organism evidence="3 4">
    <name type="scientific">Lophiostoma macrostomum CBS 122681</name>
    <dbReference type="NCBI Taxonomy" id="1314788"/>
    <lineage>
        <taxon>Eukaryota</taxon>
        <taxon>Fungi</taxon>
        <taxon>Dikarya</taxon>
        <taxon>Ascomycota</taxon>
        <taxon>Pezizomycotina</taxon>
        <taxon>Dothideomycetes</taxon>
        <taxon>Pleosporomycetidae</taxon>
        <taxon>Pleosporales</taxon>
        <taxon>Lophiostomataceae</taxon>
        <taxon>Lophiostoma</taxon>
    </lineage>
</organism>
<dbReference type="PRINTS" id="PR00081">
    <property type="entry name" value="GDHRDH"/>
</dbReference>
<evidence type="ECO:0000313" key="3">
    <source>
        <dbReference type="EMBL" id="KAF2652224.1"/>
    </source>
</evidence>
<keyword evidence="4" id="KW-1185">Reference proteome</keyword>
<dbReference type="SUPFAM" id="SSF51735">
    <property type="entry name" value="NAD(P)-binding Rossmann-fold domains"/>
    <property type="match status" value="1"/>
</dbReference>
<dbReference type="Pfam" id="PF00106">
    <property type="entry name" value="adh_short"/>
    <property type="match status" value="1"/>
</dbReference>
<evidence type="ECO:0000313" key="4">
    <source>
        <dbReference type="Proteomes" id="UP000799324"/>
    </source>
</evidence>
<proteinExistence type="inferred from homology"/>
<reference evidence="3" key="1">
    <citation type="journal article" date="2020" name="Stud. Mycol.">
        <title>101 Dothideomycetes genomes: a test case for predicting lifestyles and emergence of pathogens.</title>
        <authorList>
            <person name="Haridas S."/>
            <person name="Albert R."/>
            <person name="Binder M."/>
            <person name="Bloem J."/>
            <person name="Labutti K."/>
            <person name="Salamov A."/>
            <person name="Andreopoulos B."/>
            <person name="Baker S."/>
            <person name="Barry K."/>
            <person name="Bills G."/>
            <person name="Bluhm B."/>
            <person name="Cannon C."/>
            <person name="Castanera R."/>
            <person name="Culley D."/>
            <person name="Daum C."/>
            <person name="Ezra D."/>
            <person name="Gonzalez J."/>
            <person name="Henrissat B."/>
            <person name="Kuo A."/>
            <person name="Liang C."/>
            <person name="Lipzen A."/>
            <person name="Lutzoni F."/>
            <person name="Magnuson J."/>
            <person name="Mondo S."/>
            <person name="Nolan M."/>
            <person name="Ohm R."/>
            <person name="Pangilinan J."/>
            <person name="Park H.-J."/>
            <person name="Ramirez L."/>
            <person name="Alfaro M."/>
            <person name="Sun H."/>
            <person name="Tritt A."/>
            <person name="Yoshinaga Y."/>
            <person name="Zwiers L.-H."/>
            <person name="Turgeon B."/>
            <person name="Goodwin S."/>
            <person name="Spatafora J."/>
            <person name="Crous P."/>
            <person name="Grigoriev I."/>
        </authorList>
    </citation>
    <scope>NUCLEOTIDE SEQUENCE</scope>
    <source>
        <strain evidence="3">CBS 122681</strain>
    </source>
</reference>